<sequence length="210" mass="24684">MSKFPEIIPIFPLYGTILLPNTILPLHIFEPRYQHMIEYTMKHDQVIGIVQPIEQEQEKIYKIGCLGKIEQCQQLPNENYLIRLNGVLRFQIKKELEVTTQYRKVASDYSSFVNDLEEGDQDLEDPELLYEKFCNYAEKKNIQIEWDKLRTIPIHYLVNILCMNLDFNSMEKQALLETKNLQHRWDTLITLISMAIADNSDQISASECVN</sequence>
<reference evidence="3" key="1">
    <citation type="submission" date="2017-09" db="EMBL/GenBank/DDBJ databases">
        <title>The Reconstruction of 2,631 Draft Metagenome-Assembled Genomes from the Global Oceans.</title>
        <authorList>
            <person name="Tully B.J."/>
            <person name="Graham E.D."/>
            <person name="Heidelberg J.F."/>
        </authorList>
    </citation>
    <scope>NUCLEOTIDE SEQUENCE [LARGE SCALE GENOMIC DNA]</scope>
</reference>
<dbReference type="PANTHER" id="PTHR46732:SF8">
    <property type="entry name" value="ATP-DEPENDENT PROTEASE LA (LON) DOMAIN PROTEIN"/>
    <property type="match status" value="1"/>
</dbReference>
<dbReference type="Pfam" id="PF02190">
    <property type="entry name" value="LON_substr_bdg"/>
    <property type="match status" value="1"/>
</dbReference>
<protein>
    <submittedName>
        <fullName evidence="2">Peptidase S16</fullName>
    </submittedName>
</protein>
<dbReference type="SUPFAM" id="SSF88697">
    <property type="entry name" value="PUA domain-like"/>
    <property type="match status" value="1"/>
</dbReference>
<comment type="caution">
    <text evidence="2">The sequence shown here is derived from an EMBL/GenBank/DDBJ whole genome shotgun (WGS) entry which is preliminary data.</text>
</comment>
<dbReference type="EMBL" id="NZEX01000131">
    <property type="protein sequence ID" value="MAH64060.1"/>
    <property type="molecule type" value="Genomic_DNA"/>
</dbReference>
<organism evidence="2 3">
    <name type="scientific">SAR324 cluster bacterium</name>
    <dbReference type="NCBI Taxonomy" id="2024889"/>
    <lineage>
        <taxon>Bacteria</taxon>
        <taxon>Deltaproteobacteria</taxon>
        <taxon>SAR324 cluster</taxon>
    </lineage>
</organism>
<feature type="domain" description="Lon N-terminal" evidence="1">
    <location>
        <begin position="8"/>
        <end position="196"/>
    </location>
</feature>
<gene>
    <name evidence="2" type="ORF">CMN54_11575</name>
</gene>
<dbReference type="InterPro" id="IPR015947">
    <property type="entry name" value="PUA-like_sf"/>
</dbReference>
<name>A0A2D6YLM5_9DELT</name>
<dbReference type="SMART" id="SM00464">
    <property type="entry name" value="LON"/>
    <property type="match status" value="1"/>
</dbReference>
<dbReference type="PANTHER" id="PTHR46732">
    <property type="entry name" value="ATP-DEPENDENT PROTEASE LA (LON) DOMAIN PROTEIN"/>
    <property type="match status" value="1"/>
</dbReference>
<evidence type="ECO:0000313" key="2">
    <source>
        <dbReference type="EMBL" id="MAH64060.1"/>
    </source>
</evidence>
<evidence type="ECO:0000259" key="1">
    <source>
        <dbReference type="PROSITE" id="PS51787"/>
    </source>
</evidence>
<dbReference type="InterPro" id="IPR003111">
    <property type="entry name" value="Lon_prtase_N"/>
</dbReference>
<dbReference type="Proteomes" id="UP000226525">
    <property type="component" value="Unassembled WGS sequence"/>
</dbReference>
<accession>A0A2D6YLM5</accession>
<dbReference type="Gene3D" id="2.30.130.40">
    <property type="entry name" value="LON domain-like"/>
    <property type="match status" value="1"/>
</dbReference>
<evidence type="ECO:0000313" key="3">
    <source>
        <dbReference type="Proteomes" id="UP000226525"/>
    </source>
</evidence>
<dbReference type="PROSITE" id="PS51787">
    <property type="entry name" value="LON_N"/>
    <property type="match status" value="1"/>
</dbReference>
<dbReference type="AlphaFoldDB" id="A0A2D6YLM5"/>
<dbReference type="InterPro" id="IPR046336">
    <property type="entry name" value="Lon_prtase_N_sf"/>
</dbReference>
<proteinExistence type="predicted"/>